<accession>A0AAW2DVI4</accession>
<dbReference type="GO" id="GO:0005681">
    <property type="term" value="C:spliceosomal complex"/>
    <property type="evidence" value="ECO:0007669"/>
    <property type="project" value="UniProtKB-KW"/>
</dbReference>
<evidence type="ECO:0000256" key="9">
    <source>
        <dbReference type="ARBA" id="ARBA00035304"/>
    </source>
</evidence>
<evidence type="ECO:0000256" key="5">
    <source>
        <dbReference type="ARBA" id="ARBA00022664"/>
    </source>
</evidence>
<feature type="compositionally biased region" description="Basic and acidic residues" evidence="11">
    <location>
        <begin position="74"/>
        <end position="85"/>
    </location>
</feature>
<keyword evidence="8" id="KW-0539">Nucleus</keyword>
<feature type="compositionally biased region" description="Acidic residues" evidence="11">
    <location>
        <begin position="98"/>
        <end position="113"/>
    </location>
</feature>
<dbReference type="Pfam" id="PF15264">
    <property type="entry name" value="TSSC4"/>
    <property type="match status" value="1"/>
</dbReference>
<keyword evidence="13" id="KW-1185">Reference proteome</keyword>
<evidence type="ECO:0000256" key="10">
    <source>
        <dbReference type="ARBA" id="ARBA00045970"/>
    </source>
</evidence>
<dbReference type="PANTHER" id="PTHR13445">
    <property type="entry name" value="TUMOR SUPPRESSING SUBTRANSFERABLE CANDIDATE 4 TSSC4"/>
    <property type="match status" value="1"/>
</dbReference>
<reference evidence="12 13" key="1">
    <citation type="submission" date="2024-01" db="EMBL/GenBank/DDBJ databases">
        <title>A telomere-to-telomere, gap-free genome of sweet tea (Lithocarpus litseifolius).</title>
        <authorList>
            <person name="Zhou J."/>
        </authorList>
    </citation>
    <scope>NUCLEOTIDE SEQUENCE [LARGE SCALE GENOMIC DNA]</scope>
    <source>
        <strain evidence="12">Zhou-2022a</strain>
        <tissue evidence="12">Leaf</tissue>
    </source>
</reference>
<evidence type="ECO:0000256" key="6">
    <source>
        <dbReference type="ARBA" id="ARBA00022728"/>
    </source>
</evidence>
<protein>
    <recommendedName>
        <fullName evidence="9">U5 small nuclear ribonucleoprotein TSSC4</fullName>
    </recommendedName>
</protein>
<evidence type="ECO:0000256" key="8">
    <source>
        <dbReference type="ARBA" id="ARBA00023242"/>
    </source>
</evidence>
<dbReference type="GO" id="GO:0006397">
    <property type="term" value="P:mRNA processing"/>
    <property type="evidence" value="ECO:0007669"/>
    <property type="project" value="UniProtKB-KW"/>
</dbReference>
<evidence type="ECO:0000256" key="2">
    <source>
        <dbReference type="ARBA" id="ARBA00004496"/>
    </source>
</evidence>
<dbReference type="AlphaFoldDB" id="A0AAW2DVI4"/>
<dbReference type="Proteomes" id="UP001459277">
    <property type="component" value="Unassembled WGS sequence"/>
</dbReference>
<keyword evidence="7" id="KW-0508">mRNA splicing</keyword>
<keyword evidence="4" id="KW-0963">Cytoplasm</keyword>
<gene>
    <name evidence="12" type="ORF">SO802_001727</name>
</gene>
<dbReference type="GO" id="GO:0008380">
    <property type="term" value="P:RNA splicing"/>
    <property type="evidence" value="ECO:0007669"/>
    <property type="project" value="UniProtKB-KW"/>
</dbReference>
<evidence type="ECO:0000256" key="3">
    <source>
        <dbReference type="ARBA" id="ARBA00010362"/>
    </source>
</evidence>
<evidence type="ECO:0000256" key="7">
    <source>
        <dbReference type="ARBA" id="ARBA00023187"/>
    </source>
</evidence>
<name>A0AAW2DVI4_9ROSI</name>
<feature type="region of interest" description="Disordered" evidence="11">
    <location>
        <begin position="96"/>
        <end position="127"/>
    </location>
</feature>
<feature type="compositionally biased region" description="Basic and acidic residues" evidence="11">
    <location>
        <begin position="245"/>
        <end position="267"/>
    </location>
</feature>
<feature type="region of interest" description="Disordered" evidence="11">
    <location>
        <begin position="66"/>
        <end position="85"/>
    </location>
</feature>
<comment type="subcellular location">
    <subcellularLocation>
        <location evidence="2">Cytoplasm</location>
    </subcellularLocation>
    <subcellularLocation>
        <location evidence="1">Nucleus</location>
    </subcellularLocation>
</comment>
<feature type="region of interest" description="Disordered" evidence="11">
    <location>
        <begin position="244"/>
        <end position="279"/>
    </location>
</feature>
<evidence type="ECO:0000313" key="12">
    <source>
        <dbReference type="EMBL" id="KAL0014658.1"/>
    </source>
</evidence>
<comment type="similarity">
    <text evidence="3">Belongs to the TSSC4 family.</text>
</comment>
<sequence length="447" mass="50525">MDDSFKVRVDKIFGSLAAAAASSSSSSLSASASTTTATTPSSSLWSLTDDEIERKEWVRDKTISEPDSLSLLTNHDHKQQENRLVDLSLKDELVKDLDDLDDDDDDDDDDEEPGSLASIKPEDFNDEEWQIKCSIGQDCTLDYEEEEDEYDKLAVNSEKPEERLYMKDINDYGIAIDSNYELPDSIEEVERDPRANHLAAKIRLKEDAEAAQQIDSLRVSEKDAPAREDVSNTFEEGVKLKSILKRKDGQSDSKSDKRVRFEPECKDNCSGGSEGDNDVPMDTGFVENAMVLNEANFSSAVPDYIQNPSKYTHYTFDSSSDMDEESNKQAYMDFLKLLNRSNDMDSRQEDASNDLPSVTFIPKRKTGDTIMVDNATVSKQNRDDLGKEFMHRRGLPFRIAAWAMEDNEVCVMEEDEMKPLDDGRNSSQRLGRKYRMKSKVESDESIA</sequence>
<comment type="function">
    <text evidence="10">Protein associated with the U5 snRNP, during its maturation and its post-splicing recycling and which is required for spliceosomal tri-snRNP complex assembly in the nucleus. Has a molecular sequestering activity and transiently hinders SNRNP200 binding sites for constitutive splicing factors that intervene later during the assembly of the spliceosome and splicing. Together with its molecular sequestering activity, may also function as a molecular adapter and placeholder, coordinating the assembly of the U5 snRNP and its association with the U4/U6 di-snRNP.</text>
</comment>
<evidence type="ECO:0000256" key="11">
    <source>
        <dbReference type="SAM" id="MobiDB-lite"/>
    </source>
</evidence>
<feature type="region of interest" description="Disordered" evidence="11">
    <location>
        <begin position="20"/>
        <end position="46"/>
    </location>
</feature>
<dbReference type="InterPro" id="IPR029338">
    <property type="entry name" value="TSSC4"/>
</dbReference>
<keyword evidence="6" id="KW-0747">Spliceosome</keyword>
<feature type="region of interest" description="Disordered" evidence="11">
    <location>
        <begin position="415"/>
        <end position="447"/>
    </location>
</feature>
<evidence type="ECO:0000256" key="1">
    <source>
        <dbReference type="ARBA" id="ARBA00004123"/>
    </source>
</evidence>
<feature type="compositionally biased region" description="Basic and acidic residues" evidence="11">
    <location>
        <begin position="438"/>
        <end position="447"/>
    </location>
</feature>
<dbReference type="PANTHER" id="PTHR13445:SF3">
    <property type="entry name" value="U5 SMALL NUCLEAR RIBONUCLEOPROTEIN TSSC4"/>
    <property type="match status" value="1"/>
</dbReference>
<dbReference type="GO" id="GO:0005737">
    <property type="term" value="C:cytoplasm"/>
    <property type="evidence" value="ECO:0007669"/>
    <property type="project" value="UniProtKB-SubCell"/>
</dbReference>
<proteinExistence type="inferred from homology"/>
<dbReference type="EMBL" id="JAZDWU010000001">
    <property type="protein sequence ID" value="KAL0014658.1"/>
    <property type="molecule type" value="Genomic_DNA"/>
</dbReference>
<comment type="caution">
    <text evidence="12">The sequence shown here is derived from an EMBL/GenBank/DDBJ whole genome shotgun (WGS) entry which is preliminary data.</text>
</comment>
<keyword evidence="5" id="KW-0507">mRNA processing</keyword>
<organism evidence="12 13">
    <name type="scientific">Lithocarpus litseifolius</name>
    <dbReference type="NCBI Taxonomy" id="425828"/>
    <lineage>
        <taxon>Eukaryota</taxon>
        <taxon>Viridiplantae</taxon>
        <taxon>Streptophyta</taxon>
        <taxon>Embryophyta</taxon>
        <taxon>Tracheophyta</taxon>
        <taxon>Spermatophyta</taxon>
        <taxon>Magnoliopsida</taxon>
        <taxon>eudicotyledons</taxon>
        <taxon>Gunneridae</taxon>
        <taxon>Pentapetalae</taxon>
        <taxon>rosids</taxon>
        <taxon>fabids</taxon>
        <taxon>Fagales</taxon>
        <taxon>Fagaceae</taxon>
        <taxon>Lithocarpus</taxon>
    </lineage>
</organism>
<evidence type="ECO:0000313" key="13">
    <source>
        <dbReference type="Proteomes" id="UP001459277"/>
    </source>
</evidence>
<evidence type="ECO:0000256" key="4">
    <source>
        <dbReference type="ARBA" id="ARBA00022490"/>
    </source>
</evidence>